<dbReference type="Pfam" id="PF13650">
    <property type="entry name" value="Asp_protease_2"/>
    <property type="match status" value="1"/>
</dbReference>
<dbReference type="AlphaFoldDB" id="A0A8J6QHF4"/>
<proteinExistence type="predicted"/>
<accession>A0A8J6QHF4</accession>
<gene>
    <name evidence="2" type="ORF">ICJ84_08295</name>
</gene>
<name>A0A8J6QHF4_9FLAO</name>
<keyword evidence="1" id="KW-0732">Signal</keyword>
<keyword evidence="2" id="KW-0645">Protease</keyword>
<keyword evidence="3" id="KW-1185">Reference proteome</keyword>
<evidence type="ECO:0000313" key="2">
    <source>
        <dbReference type="EMBL" id="MBD0835431.1"/>
    </source>
</evidence>
<dbReference type="InterPro" id="IPR021109">
    <property type="entry name" value="Peptidase_aspartic_dom_sf"/>
</dbReference>
<dbReference type="SUPFAM" id="SSF50156">
    <property type="entry name" value="PDZ domain-like"/>
    <property type="match status" value="1"/>
</dbReference>
<dbReference type="RefSeq" id="WP_188215906.1">
    <property type="nucleotide sequence ID" value="NZ_BAABGH010000010.1"/>
</dbReference>
<dbReference type="GO" id="GO:0008233">
    <property type="term" value="F:peptidase activity"/>
    <property type="evidence" value="ECO:0007669"/>
    <property type="project" value="UniProtKB-KW"/>
</dbReference>
<dbReference type="GO" id="GO:0006508">
    <property type="term" value="P:proteolysis"/>
    <property type="evidence" value="ECO:0007669"/>
    <property type="project" value="UniProtKB-KW"/>
</dbReference>
<dbReference type="InterPro" id="IPR034122">
    <property type="entry name" value="Retropepsin-like_bacterial"/>
</dbReference>
<keyword evidence="2" id="KW-0378">Hydrolase</keyword>
<sequence>MKLQNWVLIVLLGLAVNSFAQDYSKELNTLNNYKACLLKADKSLIKNFISEDFRLGVYQHPQASTFFSDFIDNVERPTDIYWDEISGDKEKSNCQVHYVFGEKELISKVVFSEDGKLLYSDYLDQKGFNFNRYGKSEKIATFPFTYDRGSIILKAKLNKSDRVLNMMFDTGADGLALKADLQEEMEVEITEKRKVFVPGGEMTVNFSAGNTLTIGDFTLKNQNMVMFSKIKPGLDGIIGGANLFRNYITEVNFERHEIILYSFGVNDFFKEYNATTFRYSEGVPTIPITIASEGNTFESEFILDAGAGYQAIMFGSGTKHQDEDLLIKSMKPLFKTYNVSVGHKSPVQIGLVDSINFAGLTFKNASLAVESYEERRHKGHNAFGSIGIEFLRRFNWVIDLNTYKLYTKKNTETVLPLDFVIEDYLIGYINNVLVVKRNLTTEQGTEASETDPLKLWDRIVTIDGVSAKDLNEALVSKIKEKETVKLQVFRKGQLIDVEL</sequence>
<comment type="caution">
    <text evidence="2">The sequence shown here is derived from an EMBL/GenBank/DDBJ whole genome shotgun (WGS) entry which is preliminary data.</text>
</comment>
<feature type="chain" id="PRO_5035213590" evidence="1">
    <location>
        <begin position="21"/>
        <end position="499"/>
    </location>
</feature>
<evidence type="ECO:0000256" key="1">
    <source>
        <dbReference type="SAM" id="SignalP"/>
    </source>
</evidence>
<dbReference type="Proteomes" id="UP000602057">
    <property type="component" value="Unassembled WGS sequence"/>
</dbReference>
<dbReference type="Gene3D" id="2.40.70.10">
    <property type="entry name" value="Acid Proteases"/>
    <property type="match status" value="1"/>
</dbReference>
<reference evidence="2" key="2">
    <citation type="submission" date="2020-09" db="EMBL/GenBank/DDBJ databases">
        <authorList>
            <person name="Wu Z."/>
        </authorList>
    </citation>
    <scope>NUCLEOTIDE SEQUENCE</scope>
    <source>
        <strain evidence="2">SC17</strain>
    </source>
</reference>
<dbReference type="CDD" id="cd05483">
    <property type="entry name" value="retropepsin_like_bacteria"/>
    <property type="match status" value="1"/>
</dbReference>
<organism evidence="2 3">
    <name type="scientific">Aestuariibaculum suncheonense</name>
    <dbReference type="NCBI Taxonomy" id="1028745"/>
    <lineage>
        <taxon>Bacteria</taxon>
        <taxon>Pseudomonadati</taxon>
        <taxon>Bacteroidota</taxon>
        <taxon>Flavobacteriia</taxon>
        <taxon>Flavobacteriales</taxon>
        <taxon>Flavobacteriaceae</taxon>
    </lineage>
</organism>
<reference evidence="2" key="1">
    <citation type="journal article" date="2013" name="Int. J. Syst. Evol. Microbiol.">
        <title>Aestuariibaculum suncheonense gen. nov., sp. nov., a marine bacterium of the family Flavobacteriaceae isolated from a tidal flat and emended descriptions of the genera Gaetbulibacter and Tamlana.</title>
        <authorList>
            <person name="Jeong S.H."/>
            <person name="Park M.S."/>
            <person name="Jin H.M."/>
            <person name="Lee K."/>
            <person name="Park W."/>
            <person name="Jeon C.O."/>
        </authorList>
    </citation>
    <scope>NUCLEOTIDE SEQUENCE</scope>
    <source>
        <strain evidence="2">SC17</strain>
    </source>
</reference>
<dbReference type="InterPro" id="IPR036034">
    <property type="entry name" value="PDZ_sf"/>
</dbReference>
<evidence type="ECO:0000313" key="3">
    <source>
        <dbReference type="Proteomes" id="UP000602057"/>
    </source>
</evidence>
<protein>
    <submittedName>
        <fullName evidence="2">Aspartyl protease family protein</fullName>
    </submittedName>
</protein>
<feature type="signal peptide" evidence="1">
    <location>
        <begin position="1"/>
        <end position="20"/>
    </location>
</feature>
<dbReference type="EMBL" id="JACVXC010000002">
    <property type="protein sequence ID" value="MBD0835431.1"/>
    <property type="molecule type" value="Genomic_DNA"/>
</dbReference>